<dbReference type="InterPro" id="IPR008136">
    <property type="entry name" value="CinA_C"/>
</dbReference>
<gene>
    <name evidence="2" type="ORF">GCM10023094_17010</name>
</gene>
<organism evidence="2 3">
    <name type="scientific">Rhodococcus olei</name>
    <dbReference type="NCBI Taxonomy" id="2161675"/>
    <lineage>
        <taxon>Bacteria</taxon>
        <taxon>Bacillati</taxon>
        <taxon>Actinomycetota</taxon>
        <taxon>Actinomycetes</taxon>
        <taxon>Mycobacteriales</taxon>
        <taxon>Nocardiaceae</taxon>
        <taxon>Rhodococcus</taxon>
    </lineage>
</organism>
<accession>A0ABP8P0E0</accession>
<evidence type="ECO:0000313" key="3">
    <source>
        <dbReference type="Proteomes" id="UP001501183"/>
    </source>
</evidence>
<dbReference type="Gene3D" id="3.90.950.20">
    <property type="entry name" value="CinA-like"/>
    <property type="match status" value="1"/>
</dbReference>
<reference evidence="3" key="1">
    <citation type="journal article" date="2019" name="Int. J. Syst. Evol. Microbiol.">
        <title>The Global Catalogue of Microorganisms (GCM) 10K type strain sequencing project: providing services to taxonomists for standard genome sequencing and annotation.</title>
        <authorList>
            <consortium name="The Broad Institute Genomics Platform"/>
            <consortium name="The Broad Institute Genome Sequencing Center for Infectious Disease"/>
            <person name="Wu L."/>
            <person name="Ma J."/>
        </authorList>
    </citation>
    <scope>NUCLEOTIDE SEQUENCE [LARGE SCALE GENOMIC DNA]</scope>
    <source>
        <strain evidence="3">JCM 32206</strain>
    </source>
</reference>
<dbReference type="RefSeq" id="WP_345343593.1">
    <property type="nucleotide sequence ID" value="NZ_BAABFB010000029.1"/>
</dbReference>
<dbReference type="Proteomes" id="UP001501183">
    <property type="component" value="Unassembled WGS sequence"/>
</dbReference>
<sequence length="172" mass="16496">MTGPVTAVDPLAAGTGAAELVAELTARGQTVATAESLTAGLLAATIAGVPGASVVLRGGLIVYATELKSELAGVAPATLAVDGPVAASTAAELASGAARRCGADWGVGLTGVAGPDPQDGTPVGTVFLGVAGPAGVRVRELALPGGRWEIRRGAVIAAVSDLLGHVRASASG</sequence>
<dbReference type="NCBIfam" id="TIGR00199">
    <property type="entry name" value="PncC_domain"/>
    <property type="match status" value="1"/>
</dbReference>
<evidence type="ECO:0000259" key="1">
    <source>
        <dbReference type="Pfam" id="PF02464"/>
    </source>
</evidence>
<dbReference type="InterPro" id="IPR036653">
    <property type="entry name" value="CinA-like_C"/>
</dbReference>
<name>A0ABP8P0E0_9NOCA</name>
<dbReference type="Pfam" id="PF02464">
    <property type="entry name" value="CinA"/>
    <property type="match status" value="1"/>
</dbReference>
<keyword evidence="3" id="KW-1185">Reference proteome</keyword>
<comment type="caution">
    <text evidence="2">The sequence shown here is derived from an EMBL/GenBank/DDBJ whole genome shotgun (WGS) entry which is preliminary data.</text>
</comment>
<proteinExistence type="predicted"/>
<dbReference type="SUPFAM" id="SSF142433">
    <property type="entry name" value="CinA-like"/>
    <property type="match status" value="1"/>
</dbReference>
<evidence type="ECO:0000313" key="2">
    <source>
        <dbReference type="EMBL" id="GAA4476644.1"/>
    </source>
</evidence>
<protein>
    <submittedName>
        <fullName evidence="2">CinA family protein</fullName>
    </submittedName>
</protein>
<feature type="domain" description="CinA C-terminal" evidence="1">
    <location>
        <begin position="17"/>
        <end position="162"/>
    </location>
</feature>
<dbReference type="EMBL" id="BAABFB010000029">
    <property type="protein sequence ID" value="GAA4476644.1"/>
    <property type="molecule type" value="Genomic_DNA"/>
</dbReference>